<reference evidence="1 2" key="1">
    <citation type="submission" date="2010-09" db="EMBL/GenBank/DDBJ databases">
        <authorList>
            <person name="Durkin A.S."/>
            <person name="Madupu R."/>
            <person name="Torralba M."/>
            <person name="Gillis M."/>
            <person name="Methe B."/>
            <person name="Sutton G."/>
            <person name="Nelson K.E."/>
        </authorList>
    </citation>
    <scope>NUCLEOTIDE SEQUENCE [LARGE SCALE GENOMIC DNA]</scope>
    <source>
        <strain evidence="1 2">LactinV 01V1-a</strain>
    </source>
</reference>
<dbReference type="EMBL" id="AEHQ01000016">
    <property type="protein sequence ID" value="EFO71253.1"/>
    <property type="molecule type" value="Genomic_DNA"/>
</dbReference>
<comment type="caution">
    <text evidence="1">The sequence shown here is derived from an EMBL/GenBank/DDBJ whole genome shotgun (WGS) entry which is preliminary data.</text>
</comment>
<dbReference type="InterPro" id="IPR015867">
    <property type="entry name" value="N-reg_PII/ATP_PRibTrfase_C"/>
</dbReference>
<name>E1NRM1_9LACO</name>
<dbReference type="AlphaFoldDB" id="E1NRM1"/>
<gene>
    <name evidence="1" type="ORF">HMPREF9211_1364</name>
</gene>
<dbReference type="Gene3D" id="3.30.70.120">
    <property type="match status" value="1"/>
</dbReference>
<accession>E1NRM1</accession>
<protein>
    <submittedName>
        <fullName evidence="1">Uncharacterized protein</fullName>
    </submittedName>
</protein>
<sequence length="43" mass="4972">MQVIIVTEHPTEIVEQIQEKMHRGITILHDAEGAYSHNEKNKC</sequence>
<dbReference type="Proteomes" id="UP000003648">
    <property type="component" value="Unassembled WGS sequence"/>
</dbReference>
<organism evidence="1 2">
    <name type="scientific">Lactobacillus iners LactinV 01V1-a</name>
    <dbReference type="NCBI Taxonomy" id="879297"/>
    <lineage>
        <taxon>Bacteria</taxon>
        <taxon>Bacillati</taxon>
        <taxon>Bacillota</taxon>
        <taxon>Bacilli</taxon>
        <taxon>Lactobacillales</taxon>
        <taxon>Lactobacillaceae</taxon>
        <taxon>Lactobacillus</taxon>
    </lineage>
</organism>
<evidence type="ECO:0000313" key="1">
    <source>
        <dbReference type="EMBL" id="EFO71253.1"/>
    </source>
</evidence>
<evidence type="ECO:0000313" key="2">
    <source>
        <dbReference type="Proteomes" id="UP000003648"/>
    </source>
</evidence>
<proteinExistence type="predicted"/>